<feature type="transmembrane region" description="Helical" evidence="1">
    <location>
        <begin position="117"/>
        <end position="146"/>
    </location>
</feature>
<dbReference type="EMBL" id="FWEY01000003">
    <property type="protein sequence ID" value="SLM51896.1"/>
    <property type="molecule type" value="Genomic_DNA"/>
</dbReference>
<dbReference type="AlphaFoldDB" id="A0A1W1IFW5"/>
<name>A0A1W1IFW5_9LACT</name>
<dbReference type="Pfam" id="PF04307">
    <property type="entry name" value="YdjM"/>
    <property type="match status" value="1"/>
</dbReference>
<dbReference type="InterPro" id="IPR007404">
    <property type="entry name" value="YdjM-like"/>
</dbReference>
<keyword evidence="1" id="KW-0812">Transmembrane</keyword>
<keyword evidence="3" id="KW-1185">Reference proteome</keyword>
<accession>A0A1W1IFW5</accession>
<dbReference type="OrthoDB" id="5459053at2"/>
<dbReference type="Proteomes" id="UP000195985">
    <property type="component" value="Unassembled WGS sequence"/>
</dbReference>
<evidence type="ECO:0008006" key="4">
    <source>
        <dbReference type="Google" id="ProtNLM"/>
    </source>
</evidence>
<evidence type="ECO:0000313" key="2">
    <source>
        <dbReference type="EMBL" id="SLM51896.1"/>
    </source>
</evidence>
<proteinExistence type="predicted"/>
<gene>
    <name evidence="2" type="ORF">TPAS_1576</name>
</gene>
<protein>
    <recommendedName>
        <fullName evidence="4">Metal-dependent hydrolase</fullName>
    </recommendedName>
</protein>
<reference evidence="3" key="1">
    <citation type="submission" date="2016-04" db="EMBL/GenBank/DDBJ databases">
        <authorList>
            <person name="Strepis N."/>
        </authorList>
    </citation>
    <scope>NUCLEOTIDE SEQUENCE [LARGE SCALE GENOMIC DNA]</scope>
</reference>
<feature type="transmembrane region" description="Helical" evidence="1">
    <location>
        <begin position="166"/>
        <end position="191"/>
    </location>
</feature>
<dbReference type="RefSeq" id="WP_086942692.1">
    <property type="nucleotide sequence ID" value="NZ_FONM01000006.1"/>
</dbReference>
<evidence type="ECO:0000256" key="1">
    <source>
        <dbReference type="SAM" id="Phobius"/>
    </source>
</evidence>
<evidence type="ECO:0000313" key="3">
    <source>
        <dbReference type="Proteomes" id="UP000195985"/>
    </source>
</evidence>
<sequence>MTGKTHVAVGTAASLLVTQPSTLKELFICLGVAIVGSVISDIDVTTSESHQTLDWILGLILAVSVLLAFAESRWSLGIFSAILNHSSYSRIFFGTVIFLGICIFGKEQPHRSFLHSILGLALLSMAVYILSPLLVPYFAVAMASHIAIDMLNHKRVKLFYPLPGGIRLGLCSANGIVNGWLFKIGSLVVIIKMMQLIGRMGLAFFS</sequence>
<organism evidence="2 3">
    <name type="scientific">Trichococcus pasteurii</name>
    <dbReference type="NCBI Taxonomy" id="43064"/>
    <lineage>
        <taxon>Bacteria</taxon>
        <taxon>Bacillati</taxon>
        <taxon>Bacillota</taxon>
        <taxon>Bacilli</taxon>
        <taxon>Lactobacillales</taxon>
        <taxon>Carnobacteriaceae</taxon>
        <taxon>Trichococcus</taxon>
    </lineage>
</organism>
<feature type="transmembrane region" description="Helical" evidence="1">
    <location>
        <begin position="56"/>
        <end position="76"/>
    </location>
</feature>
<dbReference type="STRING" id="43064.SAMN04488086_10623"/>
<keyword evidence="1" id="KW-1133">Transmembrane helix</keyword>
<keyword evidence="1" id="KW-0472">Membrane</keyword>
<feature type="transmembrane region" description="Helical" evidence="1">
    <location>
        <begin position="88"/>
        <end position="105"/>
    </location>
</feature>